<dbReference type="EMBL" id="GBRH01184961">
    <property type="protein sequence ID" value="JAE12935.1"/>
    <property type="molecule type" value="Transcribed_RNA"/>
</dbReference>
<accession>A0A0A9FIQ6</accession>
<reference evidence="2" key="1">
    <citation type="submission" date="2014-09" db="EMBL/GenBank/DDBJ databases">
        <authorList>
            <person name="Magalhaes I.L.F."/>
            <person name="Oliveira U."/>
            <person name="Santos F.R."/>
            <person name="Vidigal T.H.D.A."/>
            <person name="Brescovit A.D."/>
            <person name="Santos A.J."/>
        </authorList>
    </citation>
    <scope>NUCLEOTIDE SEQUENCE</scope>
    <source>
        <tissue evidence="2">Shoot tissue taken approximately 20 cm above the soil surface</tissue>
    </source>
</reference>
<evidence type="ECO:0000313" key="2">
    <source>
        <dbReference type="EMBL" id="JAE12935.1"/>
    </source>
</evidence>
<proteinExistence type="predicted"/>
<organism evidence="2">
    <name type="scientific">Arundo donax</name>
    <name type="common">Giant reed</name>
    <name type="synonym">Donax arundinaceus</name>
    <dbReference type="NCBI Taxonomy" id="35708"/>
    <lineage>
        <taxon>Eukaryota</taxon>
        <taxon>Viridiplantae</taxon>
        <taxon>Streptophyta</taxon>
        <taxon>Embryophyta</taxon>
        <taxon>Tracheophyta</taxon>
        <taxon>Spermatophyta</taxon>
        <taxon>Magnoliopsida</taxon>
        <taxon>Liliopsida</taxon>
        <taxon>Poales</taxon>
        <taxon>Poaceae</taxon>
        <taxon>PACMAD clade</taxon>
        <taxon>Arundinoideae</taxon>
        <taxon>Arundineae</taxon>
        <taxon>Arundo</taxon>
    </lineage>
</organism>
<feature type="region of interest" description="Disordered" evidence="1">
    <location>
        <begin position="56"/>
        <end position="77"/>
    </location>
</feature>
<dbReference type="AlphaFoldDB" id="A0A0A9FIQ6"/>
<name>A0A0A9FIQ6_ARUDO</name>
<reference evidence="2" key="2">
    <citation type="journal article" date="2015" name="Data Brief">
        <title>Shoot transcriptome of the giant reed, Arundo donax.</title>
        <authorList>
            <person name="Barrero R.A."/>
            <person name="Guerrero F.D."/>
            <person name="Moolhuijzen P."/>
            <person name="Goolsby J.A."/>
            <person name="Tidwell J."/>
            <person name="Bellgard S.E."/>
            <person name="Bellgard M.I."/>
        </authorList>
    </citation>
    <scope>NUCLEOTIDE SEQUENCE</scope>
    <source>
        <tissue evidence="2">Shoot tissue taken approximately 20 cm above the soil surface</tissue>
    </source>
</reference>
<protein>
    <submittedName>
        <fullName evidence="2">Uncharacterized protein</fullName>
    </submittedName>
</protein>
<feature type="compositionally biased region" description="Gly residues" evidence="1">
    <location>
        <begin position="66"/>
        <end position="75"/>
    </location>
</feature>
<evidence type="ECO:0000256" key="1">
    <source>
        <dbReference type="SAM" id="MobiDB-lite"/>
    </source>
</evidence>
<sequence>MGQEDVVPEVREEVLAREAGRVDEDLEQVARGDAVVALHPVDDGEVELRARGEVGVGYPAGATPLRGGGGGGGGARLRRRVERGDDAEEADGVAEGADLGVVRRRRAVGS</sequence>